<comment type="caution">
    <text evidence="1">The sequence shown here is derived from an EMBL/GenBank/DDBJ whole genome shotgun (WGS) entry which is preliminary data.</text>
</comment>
<dbReference type="AlphaFoldDB" id="A0A0V1KID1"/>
<gene>
    <name evidence="1" type="ORF">T02_2018</name>
</gene>
<sequence>MQAALSQRAVEWKIDLYTDFVQIMWGISPAVWN</sequence>
<dbReference type="EMBL" id="JYDW01001573">
    <property type="protein sequence ID" value="KRZ47018.1"/>
    <property type="molecule type" value="Genomic_DNA"/>
</dbReference>
<protein>
    <submittedName>
        <fullName evidence="1">Uncharacterized protein</fullName>
    </submittedName>
</protein>
<accession>A0A0V1KID1</accession>
<name>A0A0V1KID1_9BILA</name>
<evidence type="ECO:0000313" key="2">
    <source>
        <dbReference type="Proteomes" id="UP000054721"/>
    </source>
</evidence>
<dbReference type="Proteomes" id="UP000054721">
    <property type="component" value="Unassembled WGS sequence"/>
</dbReference>
<organism evidence="1 2">
    <name type="scientific">Trichinella nativa</name>
    <dbReference type="NCBI Taxonomy" id="6335"/>
    <lineage>
        <taxon>Eukaryota</taxon>
        <taxon>Metazoa</taxon>
        <taxon>Ecdysozoa</taxon>
        <taxon>Nematoda</taxon>
        <taxon>Enoplea</taxon>
        <taxon>Dorylaimia</taxon>
        <taxon>Trichinellida</taxon>
        <taxon>Trichinellidae</taxon>
        <taxon>Trichinella</taxon>
    </lineage>
</organism>
<evidence type="ECO:0000313" key="1">
    <source>
        <dbReference type="EMBL" id="KRZ47018.1"/>
    </source>
</evidence>
<reference evidence="1 2" key="1">
    <citation type="submission" date="2015-05" db="EMBL/GenBank/DDBJ databases">
        <title>Evolution of Trichinella species and genotypes.</title>
        <authorList>
            <person name="Korhonen P.K."/>
            <person name="Edoardo P."/>
            <person name="Giuseppe L.R."/>
            <person name="Gasser R.B."/>
        </authorList>
    </citation>
    <scope>NUCLEOTIDE SEQUENCE [LARGE SCALE GENOMIC DNA]</scope>
    <source>
        <strain evidence="1">ISS10</strain>
    </source>
</reference>
<keyword evidence="2" id="KW-1185">Reference proteome</keyword>
<proteinExistence type="predicted"/>